<name>A0A2Z3H1M0_9BACT</name>
<sequence length="144" mass="15182">MTAVLVSSSFGGGGLRGVVAIGSDPRYTSARHFAVAGCDLDRVCELLAGWRGEALGLPAFEYDGERNWCGEWSWGEARGTVVGVNVTQVHEIRDAGEWAFLTGALAGATTDVSVFWAAEASPLVSALERELPSLLGCPVAKRRG</sequence>
<evidence type="ECO:0000313" key="2">
    <source>
        <dbReference type="Proteomes" id="UP000245802"/>
    </source>
</evidence>
<dbReference type="Proteomes" id="UP000245802">
    <property type="component" value="Chromosome"/>
</dbReference>
<keyword evidence="2" id="KW-1185">Reference proteome</keyword>
<accession>A0A2Z3H1M0</accession>
<dbReference type="AlphaFoldDB" id="A0A2Z3H1M0"/>
<proteinExistence type="predicted"/>
<protein>
    <submittedName>
        <fullName evidence="1">Uncharacterized protein</fullName>
    </submittedName>
</protein>
<reference evidence="1 2" key="1">
    <citation type="submission" date="2018-01" db="EMBL/GenBank/DDBJ databases">
        <title>G. obscuriglobus.</title>
        <authorList>
            <person name="Franke J."/>
            <person name="Blomberg W."/>
            <person name="Selmecki A."/>
        </authorList>
    </citation>
    <scope>NUCLEOTIDE SEQUENCE [LARGE SCALE GENOMIC DNA]</scope>
    <source>
        <strain evidence="1 2">DSM 5831</strain>
    </source>
</reference>
<gene>
    <name evidence="1" type="ORF">C1280_24905</name>
</gene>
<organism evidence="1 2">
    <name type="scientific">Gemmata obscuriglobus</name>
    <dbReference type="NCBI Taxonomy" id="114"/>
    <lineage>
        <taxon>Bacteria</taxon>
        <taxon>Pseudomonadati</taxon>
        <taxon>Planctomycetota</taxon>
        <taxon>Planctomycetia</taxon>
        <taxon>Gemmatales</taxon>
        <taxon>Gemmataceae</taxon>
        <taxon>Gemmata</taxon>
    </lineage>
</organism>
<dbReference type="EMBL" id="CP025958">
    <property type="protein sequence ID" value="AWM39923.1"/>
    <property type="molecule type" value="Genomic_DNA"/>
</dbReference>
<dbReference type="KEGG" id="gog:C1280_24905"/>
<evidence type="ECO:0000313" key="1">
    <source>
        <dbReference type="EMBL" id="AWM39923.1"/>
    </source>
</evidence>